<keyword evidence="1" id="KW-0548">Nucleotidyltransferase</keyword>
<dbReference type="GO" id="GO:0003968">
    <property type="term" value="F:RNA-directed RNA polymerase activity"/>
    <property type="evidence" value="ECO:0007669"/>
    <property type="project" value="UniProtKB-KW"/>
</dbReference>
<dbReference type="PANTHER" id="PTHR23079:SF55">
    <property type="entry name" value="RNA-DIRECTED RNA POLYMERASE"/>
    <property type="match status" value="1"/>
</dbReference>
<dbReference type="EMBL" id="LN679101">
    <property type="protein sequence ID" value="CEL55496.1"/>
    <property type="molecule type" value="Genomic_DNA"/>
</dbReference>
<evidence type="ECO:0000313" key="5">
    <source>
        <dbReference type="Proteomes" id="UP000059188"/>
    </source>
</evidence>
<dbReference type="InterPro" id="IPR057596">
    <property type="entry name" value="RDRP_core"/>
</dbReference>
<feature type="domain" description="RDRP core" evidence="3">
    <location>
        <begin position="2"/>
        <end position="451"/>
    </location>
</feature>
<sequence>MFSDGCGTISRELAKDVWQCMLEHLPASRQGFHHENELPPPAFQIRIGGSKGMVRLDPKLEGRVLCLRPSMTKFEAEHDLSLEIARPFVTYSPCFLNRPLVVLLWSGGVEDDVFVNLMKENLAETTSGMATLGGVAKLLIANRLGVPFQLASTLNRLARLDLRLDQEGVRTSGLHKLLNATFFHIKRDLKHKARIKVPDSYTLVGVCDEDDYLRPRQIYACVQHFDQRSGKAEVRYLEGRYLVTRSPVIHPGDAQVVWAIGKPPVDSPFYGEGNNLPNIVVFSSKGPRPVPNMLGGGDLDGDLYNLISLQELIPRYRYCPADYPTPRSKKKPNGEKSTIEDVADFMVEYICHDSLGMIATNHLVIASTSDMRARDENCIVNAELHSAAVDFVKTGYYVANHLIRKAKYDKAFDETTGLGLKPDWQAGHGRDANDGRFYPCESVLGKLFRAVELPKGNPARESDVKEQMPTAIRNRVASFVARYKDEIQATVSSPDTLTFVQSLLSRYTSELNHICVAHTISSESAERVSEVEVMLGTNLEVSSKPDLIERMKSLTRNLANAMRYQLKAKEGESNYVWLGRAWRAYLLTSSLGDKVFGAFSFSWLTLDSVLDALQTIDETFLPHTGPILPPFAFIPSKRPETDESLQAPSLDSWDDWVDAIKEENTRSETTTTENNDQHNTNGRGRGRGRGRGNWNNNRQNSNGSNNGYNRNGRGNVQSQGSNNGQTNGSSGGRRPGYRIIAPGNISF</sequence>
<dbReference type="AlphaFoldDB" id="A0A0B7FBS4"/>
<dbReference type="GO" id="GO:0030422">
    <property type="term" value="P:siRNA processing"/>
    <property type="evidence" value="ECO:0007669"/>
    <property type="project" value="TreeGrafter"/>
</dbReference>
<evidence type="ECO:0000259" key="3">
    <source>
        <dbReference type="Pfam" id="PF05183"/>
    </source>
</evidence>
<comment type="catalytic activity">
    <reaction evidence="1">
        <text>RNA(n) + a ribonucleoside 5'-triphosphate = RNA(n+1) + diphosphate</text>
        <dbReference type="Rhea" id="RHEA:21248"/>
        <dbReference type="Rhea" id="RHEA-COMP:14527"/>
        <dbReference type="Rhea" id="RHEA-COMP:17342"/>
        <dbReference type="ChEBI" id="CHEBI:33019"/>
        <dbReference type="ChEBI" id="CHEBI:61557"/>
        <dbReference type="ChEBI" id="CHEBI:140395"/>
        <dbReference type="EC" id="2.7.7.48"/>
    </reaction>
</comment>
<evidence type="ECO:0000313" key="4">
    <source>
        <dbReference type="EMBL" id="CEL55496.1"/>
    </source>
</evidence>
<dbReference type="GO" id="GO:0003723">
    <property type="term" value="F:RNA binding"/>
    <property type="evidence" value="ECO:0007669"/>
    <property type="project" value="UniProtKB-KW"/>
</dbReference>
<feature type="compositionally biased region" description="Low complexity" evidence="2">
    <location>
        <begin position="667"/>
        <end position="682"/>
    </location>
</feature>
<dbReference type="Pfam" id="PF05183">
    <property type="entry name" value="RdRP"/>
    <property type="match status" value="1"/>
</dbReference>
<dbReference type="GO" id="GO:0031380">
    <property type="term" value="C:nuclear RNA-directed RNA polymerase complex"/>
    <property type="evidence" value="ECO:0007669"/>
    <property type="project" value="TreeGrafter"/>
</dbReference>
<dbReference type="InterPro" id="IPR007855">
    <property type="entry name" value="RDRP"/>
</dbReference>
<dbReference type="STRING" id="1108050.A0A0B7FBS4"/>
<protein>
    <recommendedName>
        <fullName evidence="1">RNA-dependent RNA polymerase</fullName>
        <ecNumber evidence="1">2.7.7.48</ecNumber>
    </recommendedName>
</protein>
<evidence type="ECO:0000256" key="2">
    <source>
        <dbReference type="SAM" id="MobiDB-lite"/>
    </source>
</evidence>
<reference evidence="4 5" key="1">
    <citation type="submission" date="2014-11" db="EMBL/GenBank/DDBJ databases">
        <authorList>
            <person name="Wibberg Daniel"/>
        </authorList>
    </citation>
    <scope>NUCLEOTIDE SEQUENCE [LARGE SCALE GENOMIC DNA]</scope>
    <source>
        <strain evidence="4">Rhizoctonia solani AG1-IB 7/3/14</strain>
    </source>
</reference>
<dbReference type="PANTHER" id="PTHR23079">
    <property type="entry name" value="RNA-DEPENDENT RNA POLYMERASE"/>
    <property type="match status" value="1"/>
</dbReference>
<accession>A0A0B7FBS4</accession>
<keyword evidence="5" id="KW-1185">Reference proteome</keyword>
<evidence type="ECO:0000256" key="1">
    <source>
        <dbReference type="RuleBase" id="RU363098"/>
    </source>
</evidence>
<feature type="compositionally biased region" description="Low complexity" evidence="2">
    <location>
        <begin position="692"/>
        <end position="728"/>
    </location>
</feature>
<name>A0A0B7FBS4_THACB</name>
<comment type="similarity">
    <text evidence="1">Belongs to the RdRP family.</text>
</comment>
<keyword evidence="1" id="KW-0694">RNA-binding</keyword>
<proteinExistence type="inferred from homology"/>
<organism evidence="4 5">
    <name type="scientific">Thanatephorus cucumeris (strain AG1-IB / isolate 7/3/14)</name>
    <name type="common">Lettuce bottom rot fungus</name>
    <name type="synonym">Rhizoctonia solani</name>
    <dbReference type="NCBI Taxonomy" id="1108050"/>
    <lineage>
        <taxon>Eukaryota</taxon>
        <taxon>Fungi</taxon>
        <taxon>Dikarya</taxon>
        <taxon>Basidiomycota</taxon>
        <taxon>Agaricomycotina</taxon>
        <taxon>Agaricomycetes</taxon>
        <taxon>Cantharellales</taxon>
        <taxon>Ceratobasidiaceae</taxon>
        <taxon>Rhizoctonia</taxon>
        <taxon>Rhizoctonia solani AG-1</taxon>
    </lineage>
</organism>
<dbReference type="EC" id="2.7.7.48" evidence="1"/>
<dbReference type="Proteomes" id="UP000059188">
    <property type="component" value="Unassembled WGS sequence"/>
</dbReference>
<dbReference type="OrthoDB" id="6513042at2759"/>
<gene>
    <name evidence="4" type="ORF">RSOLAG1IB_01508</name>
</gene>
<keyword evidence="1" id="KW-0808">Transferase</keyword>
<feature type="region of interest" description="Disordered" evidence="2">
    <location>
        <begin position="663"/>
        <end position="747"/>
    </location>
</feature>
<keyword evidence="1 4" id="KW-0696">RNA-directed RNA polymerase</keyword>